<evidence type="ECO:0000256" key="6">
    <source>
        <dbReference type="ARBA" id="ARBA00055283"/>
    </source>
</evidence>
<dbReference type="PANTHER" id="PTHR22957">
    <property type="entry name" value="TBC1 DOMAIN FAMILY MEMBER GTPASE-ACTIVATING PROTEIN"/>
    <property type="match status" value="1"/>
</dbReference>
<dbReference type="Pfam" id="PF00566">
    <property type="entry name" value="RabGAP-TBC"/>
    <property type="match status" value="1"/>
</dbReference>
<evidence type="ECO:0000256" key="1">
    <source>
        <dbReference type="ARBA" id="ARBA00004496"/>
    </source>
</evidence>
<accession>A0A8C8HA24</accession>
<feature type="domain" description="Rab-GAP TBC" evidence="11">
    <location>
        <begin position="298"/>
        <end position="508"/>
    </location>
</feature>
<evidence type="ECO:0000256" key="4">
    <source>
        <dbReference type="ARBA" id="ARBA00022553"/>
    </source>
</evidence>
<dbReference type="AlphaFoldDB" id="A0A8C8HA24"/>
<keyword evidence="4" id="KW-0597">Phosphoprotein</keyword>
<evidence type="ECO:0000313" key="12">
    <source>
        <dbReference type="Ensembl" id="ENSOTSP00005062024.2"/>
    </source>
</evidence>
<evidence type="ECO:0000256" key="7">
    <source>
        <dbReference type="ARBA" id="ARBA00065268"/>
    </source>
</evidence>
<evidence type="ECO:0000256" key="3">
    <source>
        <dbReference type="ARBA" id="ARBA00022490"/>
    </source>
</evidence>
<dbReference type="PANTHER" id="PTHR22957:SF300">
    <property type="entry name" value="TBC1 DOMAIN FAMILY MEMBER 15"/>
    <property type="match status" value="1"/>
</dbReference>
<keyword evidence="2" id="KW-0343">GTPase activation</keyword>
<reference evidence="12" key="2">
    <citation type="submission" date="2025-09" db="UniProtKB">
        <authorList>
            <consortium name="Ensembl"/>
        </authorList>
    </citation>
    <scope>IDENTIFICATION</scope>
</reference>
<sequence length="636" mass="74035">LQVLFEHEGVFIHSNEDGEEPDLLVSGFLRLIDKDGETIVEYKPLEDTVDPSNMLCAGKDSSSVMEWAQCPGEERSTPQQAVVEQQQSYETEWDMINAVSFPKRKPCSNGEGGWTIGLKEPPTSLAPDDETCLLVSTPNRALSQSFENLLDDNNYGLVTVRGYYLLTMKKKAYFCRHKTCFPLQKLKNDPYVTTLGGFSKVTNYIFDAFRGPELEQQQRPPEEMADLDILGLGEVIPGLEINQQEEPGFEVITRIDLGARPEVTRRQPLSAEDWAEHQEKGGRMKNVPHLKKIIFKGGLCHAVRKEAWKFLLGYYPWDSTYEERKGLQRRKTDEYFRMKLQWKSVSEEQERRNSRLRDFRSLIEKDVNRTDRTNRFYEGVDNPGLVLLHDILMTYCMYDFDLGYVQGMSDLLSPILYVMENEVDAFWCFVSFMDHMHQNFEEQMQGMKTQLIQLSTLLRLLDLAFWNYLESQDSGYMYFCFRWLLIRFKRELSYPDVLRMWEVMWTGLPCQNFHLLVCCAILDSEKRKIMEENFGFNEILKHINELSMKLDIEEVLHKSEAICMQIRSCKDLPHSIIEILGFNTESELPRLEGREFGTLDSPQSPRPTQRQEVFSNGHNGHYREPLQNGCKVTFIS</sequence>
<keyword evidence="5" id="KW-0007">Acetylation</keyword>
<dbReference type="Ensembl" id="ENSOTST00005067466.2">
    <property type="protein sequence ID" value="ENSOTSP00005062024.2"/>
    <property type="gene ID" value="ENSOTSG00005029358.2"/>
</dbReference>
<comment type="subcellular location">
    <subcellularLocation>
        <location evidence="1">Cytoplasm</location>
    </subcellularLocation>
</comment>
<evidence type="ECO:0000256" key="9">
    <source>
        <dbReference type="ARBA" id="ARBA00082539"/>
    </source>
</evidence>
<dbReference type="Gene3D" id="1.10.8.270">
    <property type="entry name" value="putative rabgap domain of human tbc1 domain family member 14 like domains"/>
    <property type="match status" value="1"/>
</dbReference>
<name>A0A8C8HA24_ONCTS</name>
<dbReference type="GO" id="GO:0005737">
    <property type="term" value="C:cytoplasm"/>
    <property type="evidence" value="ECO:0007669"/>
    <property type="project" value="UniProtKB-SubCell"/>
</dbReference>
<keyword evidence="13" id="KW-1185">Reference proteome</keyword>
<organism evidence="12 13">
    <name type="scientific">Oncorhynchus tshawytscha</name>
    <name type="common">Chinook salmon</name>
    <name type="synonym">Salmo tshawytscha</name>
    <dbReference type="NCBI Taxonomy" id="74940"/>
    <lineage>
        <taxon>Eukaryota</taxon>
        <taxon>Metazoa</taxon>
        <taxon>Chordata</taxon>
        <taxon>Craniata</taxon>
        <taxon>Vertebrata</taxon>
        <taxon>Euteleostomi</taxon>
        <taxon>Actinopterygii</taxon>
        <taxon>Neopterygii</taxon>
        <taxon>Teleostei</taxon>
        <taxon>Protacanthopterygii</taxon>
        <taxon>Salmoniformes</taxon>
        <taxon>Salmonidae</taxon>
        <taxon>Salmoninae</taxon>
        <taxon>Oncorhynchus</taxon>
    </lineage>
</organism>
<evidence type="ECO:0000313" key="13">
    <source>
        <dbReference type="Proteomes" id="UP000694402"/>
    </source>
</evidence>
<gene>
    <name evidence="12" type="primary">TBC1D15</name>
</gene>
<dbReference type="InterPro" id="IPR000195">
    <property type="entry name" value="Rab-GAP-TBC_dom"/>
</dbReference>
<feature type="compositionally biased region" description="Polar residues" evidence="10">
    <location>
        <begin position="600"/>
        <end position="618"/>
    </location>
</feature>
<evidence type="ECO:0000256" key="5">
    <source>
        <dbReference type="ARBA" id="ARBA00022990"/>
    </source>
</evidence>
<comment type="subunit">
    <text evidence="7">Interacts with non-phosphorylated form of RAB8A; phosphorylation of RAB8A at 'Thr-72' disrupts this interaction. Interacts with ARMC12.</text>
</comment>
<comment type="function">
    <text evidence="6">Acts as a GTPase activating protein for RAB7A. Does not act on RAB4, RAB5 or RAB6.</text>
</comment>
<dbReference type="SMART" id="SM00164">
    <property type="entry name" value="TBC"/>
    <property type="match status" value="1"/>
</dbReference>
<dbReference type="PROSITE" id="PS50086">
    <property type="entry name" value="TBC_RABGAP"/>
    <property type="match status" value="1"/>
</dbReference>
<evidence type="ECO:0000256" key="8">
    <source>
        <dbReference type="ARBA" id="ARBA00067480"/>
    </source>
</evidence>
<protein>
    <recommendedName>
        <fullName evidence="8">TBC1 domain family member 15</fullName>
    </recommendedName>
    <alternativeName>
        <fullName evidence="9">GTPase-activating protein RAB7</fullName>
    </alternativeName>
</protein>
<dbReference type="FunFam" id="1.10.8.270:FF:000005">
    <property type="entry name" value="TBC1 domain family member 15"/>
    <property type="match status" value="1"/>
</dbReference>
<dbReference type="Gene3D" id="1.10.472.80">
    <property type="entry name" value="Ypt/Rab-GAP domain of gyp1p, domain 3"/>
    <property type="match status" value="1"/>
</dbReference>
<reference evidence="12" key="1">
    <citation type="submission" date="2025-08" db="UniProtKB">
        <authorList>
            <consortium name="Ensembl"/>
        </authorList>
    </citation>
    <scope>IDENTIFICATION</scope>
</reference>
<dbReference type="Proteomes" id="UP000694402">
    <property type="component" value="Unassembled WGS sequence"/>
</dbReference>
<keyword evidence="3" id="KW-0963">Cytoplasm</keyword>
<dbReference type="GeneTree" id="ENSGT00940000156429"/>
<evidence type="ECO:0000259" key="11">
    <source>
        <dbReference type="PROSITE" id="PS50086"/>
    </source>
</evidence>
<dbReference type="InterPro" id="IPR035969">
    <property type="entry name" value="Rab-GAP_TBC_sf"/>
</dbReference>
<evidence type="ECO:0000256" key="10">
    <source>
        <dbReference type="SAM" id="MobiDB-lite"/>
    </source>
</evidence>
<feature type="region of interest" description="Disordered" evidence="10">
    <location>
        <begin position="595"/>
        <end position="625"/>
    </location>
</feature>
<evidence type="ECO:0000256" key="2">
    <source>
        <dbReference type="ARBA" id="ARBA00022468"/>
    </source>
</evidence>
<dbReference type="SUPFAM" id="SSF47923">
    <property type="entry name" value="Ypt/Rab-GAP domain of gyp1p"/>
    <property type="match status" value="2"/>
</dbReference>
<proteinExistence type="predicted"/>
<dbReference type="FunFam" id="1.10.472.80:FF:000005">
    <property type="entry name" value="TBC1 domain family member 15"/>
    <property type="match status" value="1"/>
</dbReference>
<dbReference type="GO" id="GO:0005096">
    <property type="term" value="F:GTPase activator activity"/>
    <property type="evidence" value="ECO:0007669"/>
    <property type="project" value="UniProtKB-KW"/>
</dbReference>